<name>A0AAE0Z9Y4_9GAST</name>
<evidence type="ECO:0000313" key="2">
    <source>
        <dbReference type="EMBL" id="KAK3764741.1"/>
    </source>
</evidence>
<gene>
    <name evidence="2" type="ORF">RRG08_007309</name>
</gene>
<feature type="region of interest" description="Disordered" evidence="1">
    <location>
        <begin position="1"/>
        <end position="24"/>
    </location>
</feature>
<dbReference type="Proteomes" id="UP001283361">
    <property type="component" value="Unassembled WGS sequence"/>
</dbReference>
<dbReference type="AlphaFoldDB" id="A0AAE0Z9Y4"/>
<feature type="compositionally biased region" description="Polar residues" evidence="1">
    <location>
        <begin position="1"/>
        <end position="23"/>
    </location>
</feature>
<sequence>MITIVKTTPMRNISASERSSQQRSKIRCRSHQHSCFANELTSATEYTYLEVCKTRAVSPMVISIPLTTLFHLATSLHEYH</sequence>
<accession>A0AAE0Z9Y4</accession>
<comment type="caution">
    <text evidence="2">The sequence shown here is derived from an EMBL/GenBank/DDBJ whole genome shotgun (WGS) entry which is preliminary data.</text>
</comment>
<keyword evidence="3" id="KW-1185">Reference proteome</keyword>
<organism evidence="2 3">
    <name type="scientific">Elysia crispata</name>
    <name type="common">lettuce slug</name>
    <dbReference type="NCBI Taxonomy" id="231223"/>
    <lineage>
        <taxon>Eukaryota</taxon>
        <taxon>Metazoa</taxon>
        <taxon>Spiralia</taxon>
        <taxon>Lophotrochozoa</taxon>
        <taxon>Mollusca</taxon>
        <taxon>Gastropoda</taxon>
        <taxon>Heterobranchia</taxon>
        <taxon>Euthyneura</taxon>
        <taxon>Panpulmonata</taxon>
        <taxon>Sacoglossa</taxon>
        <taxon>Placobranchoidea</taxon>
        <taxon>Plakobranchidae</taxon>
        <taxon>Elysia</taxon>
    </lineage>
</organism>
<reference evidence="2" key="1">
    <citation type="journal article" date="2023" name="G3 (Bethesda)">
        <title>A reference genome for the long-term kleptoplast-retaining sea slug Elysia crispata morphotype clarki.</title>
        <authorList>
            <person name="Eastman K.E."/>
            <person name="Pendleton A.L."/>
            <person name="Shaikh M.A."/>
            <person name="Suttiyut T."/>
            <person name="Ogas R."/>
            <person name="Tomko P."/>
            <person name="Gavelis G."/>
            <person name="Widhalm J.R."/>
            <person name="Wisecaver J.H."/>
        </authorList>
    </citation>
    <scope>NUCLEOTIDE SEQUENCE</scope>
    <source>
        <strain evidence="2">ECLA1</strain>
    </source>
</reference>
<evidence type="ECO:0000256" key="1">
    <source>
        <dbReference type="SAM" id="MobiDB-lite"/>
    </source>
</evidence>
<dbReference type="EMBL" id="JAWDGP010004411">
    <property type="protein sequence ID" value="KAK3764741.1"/>
    <property type="molecule type" value="Genomic_DNA"/>
</dbReference>
<protein>
    <submittedName>
        <fullName evidence="2">Uncharacterized protein</fullName>
    </submittedName>
</protein>
<evidence type="ECO:0000313" key="3">
    <source>
        <dbReference type="Proteomes" id="UP001283361"/>
    </source>
</evidence>
<proteinExistence type="predicted"/>